<comment type="caution">
    <text evidence="2">The sequence shown here is derived from an EMBL/GenBank/DDBJ whole genome shotgun (WGS) entry which is preliminary data.</text>
</comment>
<sequence>MSSTEENRLVFVLGRAWLMIKNSRASVPTSELTTPRKLTTSLNGDRPPTTATHRLTNAQKEAEEDRTLCINYFERIGKRQRIHEAAVYHHLKYRSKDTLALLVSTFESLYCVEMQTPPPLFSEDVDTPPVDAKAAIARGRALAFTEDPSETEHAWTYNNRFSGEALEMAWAEANPDFARNDTHSAASSTSASTPAINGEAREVRAPFSAEEAKAALDRIQMLAQRLLPPGRLQRRVR</sequence>
<organism evidence="2 3">
    <name type="scientific">Mycena alexandri</name>
    <dbReference type="NCBI Taxonomy" id="1745969"/>
    <lineage>
        <taxon>Eukaryota</taxon>
        <taxon>Fungi</taxon>
        <taxon>Dikarya</taxon>
        <taxon>Basidiomycota</taxon>
        <taxon>Agaricomycotina</taxon>
        <taxon>Agaricomycetes</taxon>
        <taxon>Agaricomycetidae</taxon>
        <taxon>Agaricales</taxon>
        <taxon>Marasmiineae</taxon>
        <taxon>Mycenaceae</taxon>
        <taxon>Mycena</taxon>
    </lineage>
</organism>
<dbReference type="AlphaFoldDB" id="A0AAD6SEK7"/>
<proteinExistence type="predicted"/>
<protein>
    <submittedName>
        <fullName evidence="2">Uncharacterized protein</fullName>
    </submittedName>
</protein>
<reference evidence="2" key="1">
    <citation type="submission" date="2023-03" db="EMBL/GenBank/DDBJ databases">
        <title>Massive genome expansion in bonnet fungi (Mycena s.s.) driven by repeated elements and novel gene families across ecological guilds.</title>
        <authorList>
            <consortium name="Lawrence Berkeley National Laboratory"/>
            <person name="Harder C.B."/>
            <person name="Miyauchi S."/>
            <person name="Viragh M."/>
            <person name="Kuo A."/>
            <person name="Thoen E."/>
            <person name="Andreopoulos B."/>
            <person name="Lu D."/>
            <person name="Skrede I."/>
            <person name="Drula E."/>
            <person name="Henrissat B."/>
            <person name="Morin E."/>
            <person name="Kohler A."/>
            <person name="Barry K."/>
            <person name="LaButti K."/>
            <person name="Morin E."/>
            <person name="Salamov A."/>
            <person name="Lipzen A."/>
            <person name="Mereny Z."/>
            <person name="Hegedus B."/>
            <person name="Baldrian P."/>
            <person name="Stursova M."/>
            <person name="Weitz H."/>
            <person name="Taylor A."/>
            <person name="Grigoriev I.V."/>
            <person name="Nagy L.G."/>
            <person name="Martin F."/>
            <person name="Kauserud H."/>
        </authorList>
    </citation>
    <scope>NUCLEOTIDE SEQUENCE</scope>
    <source>
        <strain evidence="2">CBHHK200</strain>
    </source>
</reference>
<accession>A0AAD6SEK7</accession>
<gene>
    <name evidence="2" type="ORF">C8F04DRAFT_1268409</name>
</gene>
<dbReference type="Proteomes" id="UP001218188">
    <property type="component" value="Unassembled WGS sequence"/>
</dbReference>
<keyword evidence="3" id="KW-1185">Reference proteome</keyword>
<name>A0AAD6SEK7_9AGAR</name>
<evidence type="ECO:0000313" key="3">
    <source>
        <dbReference type="Proteomes" id="UP001218188"/>
    </source>
</evidence>
<feature type="region of interest" description="Disordered" evidence="1">
    <location>
        <begin position="179"/>
        <end position="200"/>
    </location>
</feature>
<feature type="compositionally biased region" description="Low complexity" evidence="1">
    <location>
        <begin position="183"/>
        <end position="193"/>
    </location>
</feature>
<dbReference type="EMBL" id="JARJCM010000142">
    <property type="protein sequence ID" value="KAJ7026233.1"/>
    <property type="molecule type" value="Genomic_DNA"/>
</dbReference>
<evidence type="ECO:0000256" key="1">
    <source>
        <dbReference type="SAM" id="MobiDB-lite"/>
    </source>
</evidence>
<evidence type="ECO:0000313" key="2">
    <source>
        <dbReference type="EMBL" id="KAJ7026233.1"/>
    </source>
</evidence>